<feature type="compositionally biased region" description="Basic residues" evidence="1">
    <location>
        <begin position="940"/>
        <end position="950"/>
    </location>
</feature>
<feature type="compositionally biased region" description="Polar residues" evidence="1">
    <location>
        <begin position="998"/>
        <end position="1016"/>
    </location>
</feature>
<evidence type="ECO:0000313" key="2">
    <source>
        <dbReference type="EMBL" id="KAL3289139.1"/>
    </source>
</evidence>
<feature type="compositionally biased region" description="Polar residues" evidence="1">
    <location>
        <begin position="1215"/>
        <end position="1228"/>
    </location>
</feature>
<evidence type="ECO:0000313" key="3">
    <source>
        <dbReference type="Proteomes" id="UP001516400"/>
    </source>
</evidence>
<accession>A0ABD2PE23</accession>
<proteinExistence type="predicted"/>
<feature type="compositionally biased region" description="Polar residues" evidence="1">
    <location>
        <begin position="1439"/>
        <end position="1457"/>
    </location>
</feature>
<feature type="region of interest" description="Disordered" evidence="1">
    <location>
        <begin position="1100"/>
        <end position="1143"/>
    </location>
</feature>
<feature type="region of interest" description="Disordered" evidence="1">
    <location>
        <begin position="47"/>
        <end position="68"/>
    </location>
</feature>
<feature type="compositionally biased region" description="Basic residues" evidence="1">
    <location>
        <begin position="86"/>
        <end position="112"/>
    </location>
</feature>
<feature type="compositionally biased region" description="Polar residues" evidence="1">
    <location>
        <begin position="1245"/>
        <end position="1256"/>
    </location>
</feature>
<feature type="region of interest" description="Disordered" evidence="1">
    <location>
        <begin position="83"/>
        <end position="117"/>
    </location>
</feature>
<protein>
    <submittedName>
        <fullName evidence="2">Uncharacterized protein</fullName>
    </submittedName>
</protein>
<feature type="compositionally biased region" description="Basic and acidic residues" evidence="1">
    <location>
        <begin position="723"/>
        <end position="742"/>
    </location>
</feature>
<dbReference type="Proteomes" id="UP001516400">
    <property type="component" value="Unassembled WGS sequence"/>
</dbReference>
<keyword evidence="3" id="KW-1185">Reference proteome</keyword>
<feature type="region of interest" description="Disordered" evidence="1">
    <location>
        <begin position="920"/>
        <end position="1016"/>
    </location>
</feature>
<feature type="compositionally biased region" description="Polar residues" evidence="1">
    <location>
        <begin position="1487"/>
        <end position="1506"/>
    </location>
</feature>
<feature type="region of interest" description="Disordered" evidence="1">
    <location>
        <begin position="525"/>
        <end position="546"/>
    </location>
</feature>
<gene>
    <name evidence="2" type="ORF">HHI36_003576</name>
</gene>
<feature type="compositionally biased region" description="Polar residues" evidence="1">
    <location>
        <begin position="525"/>
        <end position="535"/>
    </location>
</feature>
<dbReference type="EMBL" id="JABFTP020000185">
    <property type="protein sequence ID" value="KAL3289139.1"/>
    <property type="molecule type" value="Genomic_DNA"/>
</dbReference>
<comment type="caution">
    <text evidence="2">The sequence shown here is derived from an EMBL/GenBank/DDBJ whole genome shotgun (WGS) entry which is preliminary data.</text>
</comment>
<organism evidence="2 3">
    <name type="scientific">Cryptolaemus montrouzieri</name>
    <dbReference type="NCBI Taxonomy" id="559131"/>
    <lineage>
        <taxon>Eukaryota</taxon>
        <taxon>Metazoa</taxon>
        <taxon>Ecdysozoa</taxon>
        <taxon>Arthropoda</taxon>
        <taxon>Hexapoda</taxon>
        <taxon>Insecta</taxon>
        <taxon>Pterygota</taxon>
        <taxon>Neoptera</taxon>
        <taxon>Endopterygota</taxon>
        <taxon>Coleoptera</taxon>
        <taxon>Polyphaga</taxon>
        <taxon>Cucujiformia</taxon>
        <taxon>Coccinelloidea</taxon>
        <taxon>Coccinellidae</taxon>
        <taxon>Scymninae</taxon>
        <taxon>Scymnini</taxon>
        <taxon>Cryptolaemus</taxon>
    </lineage>
</organism>
<feature type="region of interest" description="Disordered" evidence="1">
    <location>
        <begin position="1433"/>
        <end position="1521"/>
    </location>
</feature>
<feature type="region of interest" description="Disordered" evidence="1">
    <location>
        <begin position="1397"/>
        <end position="1421"/>
    </location>
</feature>
<feature type="compositionally biased region" description="Low complexity" evidence="1">
    <location>
        <begin position="924"/>
        <end position="939"/>
    </location>
</feature>
<feature type="compositionally biased region" description="Low complexity" evidence="1">
    <location>
        <begin position="1467"/>
        <end position="1481"/>
    </location>
</feature>
<feature type="compositionally biased region" description="Basic and acidic residues" evidence="1">
    <location>
        <begin position="1405"/>
        <end position="1415"/>
    </location>
</feature>
<feature type="region of interest" description="Disordered" evidence="1">
    <location>
        <begin position="1207"/>
        <end position="1285"/>
    </location>
</feature>
<reference evidence="2 3" key="1">
    <citation type="journal article" date="2021" name="BMC Biol.">
        <title>Horizontally acquired antibacterial genes associated with adaptive radiation of ladybird beetles.</title>
        <authorList>
            <person name="Li H.S."/>
            <person name="Tang X.F."/>
            <person name="Huang Y.H."/>
            <person name="Xu Z.Y."/>
            <person name="Chen M.L."/>
            <person name="Du X.Y."/>
            <person name="Qiu B.Y."/>
            <person name="Chen P.T."/>
            <person name="Zhang W."/>
            <person name="Slipinski A."/>
            <person name="Escalona H.E."/>
            <person name="Waterhouse R.M."/>
            <person name="Zwick A."/>
            <person name="Pang H."/>
        </authorList>
    </citation>
    <scope>NUCLEOTIDE SEQUENCE [LARGE SCALE GENOMIC DNA]</scope>
    <source>
        <strain evidence="2">SYSU2018</strain>
    </source>
</reference>
<sequence>MSAIPDNLYSSSPSEILRKPHWSLSVICILIVLPAAKFEDVGPTYDTGDWIPITPDNQKSTTRESKSSDRILNIDISAENFYDGKSHRRPSFVEHRPRKNAHMKRSPNHRTRPKQEQPYRFESLLPPPKQLKTFPKKIQYQQAFNVQPQYQFAQGDAGPIVGQHYQPLPIPQRYNTQQYSTIPLGIQYVQPSFLPQPSPINNTILQHPAQGVIKPDLGRAPQIQNINLSSDPRPTEDKESVQLLYVPLEQLQKQQNVNGGILDQAFKSLQQHKLVSQPQGAILQKQTQNNQQIFLDKPNYQQQLNQQIVLNQQQQSALPTLPLSQNQQQNLKSSVPTLPTQKLVPQVEEKPTALPLVSQNPQQIFLENPRYQLIQDVSSQKQEAQAHFELISKNRGELILQNNPKTVHVSNKQQFQVQSEPQKIIELTSEEPRQPQHILQHPKLQEPQTQQTQTQFIPRLPQSHFGQQGFQAQQPYRFQNQPQTQNNINYFPQDAQKARLESIQRDILQQTLEVEKLQKQIQQGKSIDFQTKNTAQPPKKRKPHQPPLAVYMEGSNKGDIEAVLDILKNAKSIVVQDQIGPDSPQVFVAPLNYREPDGYSKIPLPSPHVGSVVISKLNSRPNLNHLDSLEEPNRPVAITNYKFVNPSLDSTLENNSNFDDNLNVYSLESSGPRLSPNRQLKEQTLFQQINGFSGFEFPQSQYFPELNPQPELKTPDQEFVDIQPEHRKPIPSRNRDRGESSRGSKKSNVSLKDASQIEENNQSTRIEPGVRFQETSPGISEKPEKVEISTQTPLTQEFLNRFGSNNIQNYNFVSTAPEYRPTPQSNIEEIPANIRKLNVRPSQNLPTDSKFEQTLEELQNQNTPVISVDNKANEQNRQQYELPVQLTNINPNLPGLINGLEAQDQPTTTFRYETNPVVTSRPISSTQVTTQSTEATTTTRRSRGRGRTRFNVRTSTSPPSRRPSSERRPAKIINEEESYRVNTHQSVDSERIRPRGRLQNTLSERVSEASVESTTPRQLFQPTTHVMDISQNQPNYFMQFQSTIDNEKPIVNQNDFEPQAGVQVVEQYQVQKVTPAEQLPPQREEQVPIRQISEIPHKVAVTPQPTETEKPTRRRVRVRGRPKTTTTPRPTNPSPPNEPTEFYGFTRQPNFSHSSQINNHKEEEPNIHIYAPIQQKTSPVYVQKTYEPIVTSSPRSDTDTTLRFVGELRPKYASPSRSTTTTEAPSSQRIRTRGRVRVPGRTYESRTSSQEVQTTERNNRGRSRGRTHFTPPRNTRQEETDETENYPASYLRTKEISVTPSYAEFQITVEGGDEKDDQIPHSTNNRAEKFKGNTEATSPIPQINEDEKNYIEKEEESPSKNLEVMSFRKEKMKQEGFKVVNIDQFDTAESQNYRSLFNSIGDPSKVNDLRSKENEDSLTENPMSLFEKELLGLMEPDPTGSSQSVSTAEAIKTTSDDSMYAEALRNTTETSTIPPTTSTTTEESEMDVSSTIATDSSEGGEITSTIPPEEELKMSTSTDTSKSTVQTALDLLALQTSTSTEISHETEICYKGRCVKSRNKKLRRPSS</sequence>
<evidence type="ECO:0000256" key="1">
    <source>
        <dbReference type="SAM" id="MobiDB-lite"/>
    </source>
</evidence>
<feature type="compositionally biased region" description="Basic residues" evidence="1">
    <location>
        <begin position="1112"/>
        <end position="1122"/>
    </location>
</feature>
<feature type="compositionally biased region" description="Basic and acidic residues" evidence="1">
    <location>
        <begin position="963"/>
        <end position="979"/>
    </location>
</feature>
<feature type="region of interest" description="Disordered" evidence="1">
    <location>
        <begin position="720"/>
        <end position="789"/>
    </location>
</feature>
<name>A0ABD2PE23_9CUCU</name>